<evidence type="ECO:0000313" key="2">
    <source>
        <dbReference type="EMBL" id="NOJ83344.1"/>
    </source>
</evidence>
<gene>
    <name evidence="2" type="ORF">HNV28_34385</name>
</gene>
<proteinExistence type="predicted"/>
<dbReference type="InterPro" id="IPR013783">
    <property type="entry name" value="Ig-like_fold"/>
</dbReference>
<dbReference type="Proteomes" id="UP000533080">
    <property type="component" value="Unassembled WGS sequence"/>
</dbReference>
<dbReference type="AlphaFoldDB" id="A0A7Y4IQA4"/>
<dbReference type="PROSITE" id="PS51257">
    <property type="entry name" value="PROKAR_LIPOPROTEIN"/>
    <property type="match status" value="1"/>
</dbReference>
<organism evidence="2 3">
    <name type="scientific">Myxococcus xanthus</name>
    <dbReference type="NCBI Taxonomy" id="34"/>
    <lineage>
        <taxon>Bacteria</taxon>
        <taxon>Pseudomonadati</taxon>
        <taxon>Myxococcota</taxon>
        <taxon>Myxococcia</taxon>
        <taxon>Myxococcales</taxon>
        <taxon>Cystobacterineae</taxon>
        <taxon>Myxococcaceae</taxon>
        <taxon>Myxococcus</taxon>
    </lineage>
</organism>
<dbReference type="Pfam" id="PF07705">
    <property type="entry name" value="CARDB"/>
    <property type="match status" value="1"/>
</dbReference>
<dbReference type="EMBL" id="JABFNT010000185">
    <property type="protein sequence ID" value="NOJ83344.1"/>
    <property type="molecule type" value="Genomic_DNA"/>
</dbReference>
<sequence>MTRNHGVSTLTALFLLTGCEGALPEQSPADIDMEVLRQEAKETGLDLSVVDLSASCAATALTLSAAIKNERPTGIGNSTAAVYAGTPGAGGVRLGTISVPWLVGGESFPFSLSYTVPEGTTKVVVVADEDGTYPEDDEDNNFASIDFEIPCATNQQPVASCQSVTVPADAACQGSASIDNGSFDPDGFPGPFSVAQSPAGPYGLGTTSAQLLVSDGAATSTCSANVTVVDVSAPTPGANRGLVIQPVLGSDYVLVPLSDCAMPAVDNCGGELGLEASASIIRVTSDESNDALSLLRLLACDDIKLTPDRKSAMVRAEAALLGNGRVYNFTYSVKDVSGNSAIGTCNVKVPALLASPAIDSGVVYCQGDDCPSGSRFPGLLCSLL</sequence>
<feature type="domain" description="CARDB" evidence="1">
    <location>
        <begin position="47"/>
        <end position="143"/>
    </location>
</feature>
<dbReference type="RefSeq" id="WP_171445119.1">
    <property type="nucleotide sequence ID" value="NZ_JABFNS010000043.1"/>
</dbReference>
<reference evidence="2 3" key="1">
    <citation type="submission" date="2020-05" db="EMBL/GenBank/DDBJ databases">
        <authorList>
            <person name="Whitworth D."/>
        </authorList>
    </citation>
    <scope>NUCLEOTIDE SEQUENCE [LARGE SCALE GENOMIC DNA]</scope>
    <source>
        <strain evidence="2 3">AM005</strain>
    </source>
</reference>
<dbReference type="InterPro" id="IPR011635">
    <property type="entry name" value="CARDB"/>
</dbReference>
<name>A0A7Y4IQA4_MYXXA</name>
<protein>
    <recommendedName>
        <fullName evidence="1">CARDB domain-containing protein</fullName>
    </recommendedName>
</protein>
<accession>A0A7Y4IQA4</accession>
<dbReference type="Gene3D" id="2.60.40.10">
    <property type="entry name" value="Immunoglobulins"/>
    <property type="match status" value="1"/>
</dbReference>
<comment type="caution">
    <text evidence="2">The sequence shown here is derived from an EMBL/GenBank/DDBJ whole genome shotgun (WGS) entry which is preliminary data.</text>
</comment>
<evidence type="ECO:0000313" key="3">
    <source>
        <dbReference type="Proteomes" id="UP000533080"/>
    </source>
</evidence>
<evidence type="ECO:0000259" key="1">
    <source>
        <dbReference type="Pfam" id="PF07705"/>
    </source>
</evidence>